<dbReference type="EMBL" id="CAXDID020000031">
    <property type="protein sequence ID" value="CAL5994142.1"/>
    <property type="molecule type" value="Genomic_DNA"/>
</dbReference>
<organism evidence="1 2">
    <name type="scientific">Hexamita inflata</name>
    <dbReference type="NCBI Taxonomy" id="28002"/>
    <lineage>
        <taxon>Eukaryota</taxon>
        <taxon>Metamonada</taxon>
        <taxon>Diplomonadida</taxon>
        <taxon>Hexamitidae</taxon>
        <taxon>Hexamitinae</taxon>
        <taxon>Hexamita</taxon>
    </lineage>
</organism>
<dbReference type="Proteomes" id="UP001642409">
    <property type="component" value="Unassembled WGS sequence"/>
</dbReference>
<evidence type="ECO:0000313" key="1">
    <source>
        <dbReference type="EMBL" id="CAL5994142.1"/>
    </source>
</evidence>
<keyword evidence="2" id="KW-1185">Reference proteome</keyword>
<accession>A0ABP1HJD3</accession>
<proteinExistence type="predicted"/>
<reference evidence="1 2" key="1">
    <citation type="submission" date="2024-07" db="EMBL/GenBank/DDBJ databases">
        <authorList>
            <person name="Akdeniz Z."/>
        </authorList>
    </citation>
    <scope>NUCLEOTIDE SEQUENCE [LARGE SCALE GENOMIC DNA]</scope>
</reference>
<gene>
    <name evidence="1" type="ORF">HINF_LOCUS13407</name>
</gene>
<protein>
    <submittedName>
        <fullName evidence="1">Hypothetical_protein</fullName>
    </submittedName>
</protein>
<sequence>MSIVLVSSSPSTVSDFLSKCDIVRSALSLDISAYNLKLPYSVITFDEFTKYCHTLQTQLVLFLLDVQDSKFHTHMSKIKYLVAKMHQECALVFVKPGSSQYPVPETSLKSFQVHFQAEELRNFINGYCNQMNHTKVLKLLLINYTQFLTSVFTDYETHQKLKYLGQLLAQKLMIYQKFNPVFILQVVLGEIIEAEYSERTLRTVKVKKVKRELLGFAIGFLEKWGELEWITVEVEGDTVSFK</sequence>
<comment type="caution">
    <text evidence="1">The sequence shown here is derived from an EMBL/GenBank/DDBJ whole genome shotgun (WGS) entry which is preliminary data.</text>
</comment>
<evidence type="ECO:0000313" key="2">
    <source>
        <dbReference type="Proteomes" id="UP001642409"/>
    </source>
</evidence>
<name>A0ABP1HJD3_9EUKA</name>